<dbReference type="AlphaFoldDB" id="A0A4E9ET60"/>
<gene>
    <name evidence="1 3" type="primary">Bm321</name>
    <name evidence="1" type="ORF">BM_BM321</name>
</gene>
<dbReference type="CTD" id="66059667"/>
<accession>A0A4E9ET60</accession>
<reference evidence="1" key="2">
    <citation type="submission" date="2019-04" db="EMBL/GenBank/DDBJ databases">
        <authorList>
            <person name="Howe K."/>
            <person name="Paulini M."/>
            <person name="Williams G."/>
        </authorList>
    </citation>
    <scope>NUCLEOTIDE SEQUENCE [LARGE SCALE GENOMIC DNA]</scope>
    <source>
        <strain evidence="1">FR3</strain>
    </source>
</reference>
<dbReference type="WBParaSite" id="Bm321c.1">
    <property type="protein sequence ID" value="Bm321c.1"/>
    <property type="gene ID" value="WBGene00220582"/>
</dbReference>
<evidence type="ECO:0000313" key="2">
    <source>
        <dbReference type="Proteomes" id="UP000006672"/>
    </source>
</evidence>
<dbReference type="EMBL" id="CAAKNF010000196">
    <property type="protein sequence ID" value="VIO87390.1"/>
    <property type="molecule type" value="Genomic_DNA"/>
</dbReference>
<evidence type="ECO:0000313" key="3">
    <source>
        <dbReference type="WBParaSite" id="Bm321c.1"/>
    </source>
</evidence>
<protein>
    <submittedName>
        <fullName evidence="3">Bm321, isoform b</fullName>
    </submittedName>
</protein>
<proteinExistence type="predicted"/>
<reference evidence="2" key="1">
    <citation type="journal article" date="2007" name="Science">
        <title>Draft genome of the filarial nematode parasite Brugia malayi.</title>
        <authorList>
            <person name="Ghedin E."/>
            <person name="Wang S."/>
            <person name="Spiro D."/>
            <person name="Caler E."/>
            <person name="Zhao Q."/>
            <person name="Crabtree J."/>
            <person name="Allen J.E."/>
            <person name="Delcher A.L."/>
            <person name="Guiliano D.B."/>
            <person name="Miranda-Saavedra D."/>
            <person name="Angiuoli S.V."/>
            <person name="Creasy T."/>
            <person name="Amedeo P."/>
            <person name="Haas B."/>
            <person name="El-Sayed N.M."/>
            <person name="Wortman J.R."/>
            <person name="Feldblyum T."/>
            <person name="Tallon L."/>
            <person name="Schatz M."/>
            <person name="Shumway M."/>
            <person name="Koo H."/>
            <person name="Salzberg S.L."/>
            <person name="Schobel S."/>
            <person name="Pertea M."/>
            <person name="Pop M."/>
            <person name="White O."/>
            <person name="Barton G.J."/>
            <person name="Carlow C.K."/>
            <person name="Crawford M.J."/>
            <person name="Daub J."/>
            <person name="Dimmic M.W."/>
            <person name="Estes C.F."/>
            <person name="Foster J.M."/>
            <person name="Ganatra M."/>
            <person name="Gregory W.F."/>
            <person name="Johnson N.M."/>
            <person name="Jin J."/>
            <person name="Komuniecki R."/>
            <person name="Korf I."/>
            <person name="Kumar S."/>
            <person name="Laney S."/>
            <person name="Li B.W."/>
            <person name="Li W."/>
            <person name="Lindblom T.H."/>
            <person name="Lustigman S."/>
            <person name="Ma D."/>
            <person name="Maina C.V."/>
            <person name="Martin D.M."/>
            <person name="McCarter J.P."/>
            <person name="McReynolds L."/>
            <person name="Mitreva M."/>
            <person name="Nutman T.B."/>
            <person name="Parkinson J."/>
            <person name="Peregrin-Alvarez J.M."/>
            <person name="Poole C."/>
            <person name="Ren Q."/>
            <person name="Saunders L."/>
            <person name="Sluder A.E."/>
            <person name="Smith K."/>
            <person name="Stanke M."/>
            <person name="Unnasch T.R."/>
            <person name="Ware J."/>
            <person name="Wei A.D."/>
            <person name="Weil G."/>
            <person name="Williams D.J."/>
            <person name="Zhang Y."/>
            <person name="Williams S.A."/>
            <person name="Fraser-Liggett C."/>
            <person name="Slatko B."/>
            <person name="Blaxter M.L."/>
            <person name="Scott A.L."/>
        </authorList>
    </citation>
    <scope>NUCLEOTIDE SEQUENCE</scope>
    <source>
        <strain evidence="2">FR3</strain>
    </source>
</reference>
<sequence length="89" mass="9713">MSFKPNSMQSPDFTGVTPDGVPVRSISPGSMVTYFVKTSIKVGMSKIIASVRQHCFSSSFIRQNNTTSCGLAILLTSMKDPTGHEWLNK</sequence>
<keyword evidence="2" id="KW-1185">Reference proteome</keyword>
<dbReference type="KEGG" id="bmy:BM_BM321"/>
<accession>A0A5S6PJI5</accession>
<dbReference type="GeneID" id="66059667"/>
<organism evidence="1">
    <name type="scientific">Brugia malayi</name>
    <name type="common">Filarial nematode worm</name>
    <dbReference type="NCBI Taxonomy" id="6279"/>
    <lineage>
        <taxon>Eukaryota</taxon>
        <taxon>Metazoa</taxon>
        <taxon>Ecdysozoa</taxon>
        <taxon>Nematoda</taxon>
        <taxon>Chromadorea</taxon>
        <taxon>Rhabditida</taxon>
        <taxon>Spirurina</taxon>
        <taxon>Spiruromorpha</taxon>
        <taxon>Filarioidea</taxon>
        <taxon>Onchocercidae</taxon>
        <taxon>Brugia</taxon>
    </lineage>
</organism>
<dbReference type="Proteomes" id="UP000006672">
    <property type="component" value="Unassembled WGS sequence"/>
</dbReference>
<dbReference type="RefSeq" id="XP_042930123.1">
    <property type="nucleotide sequence ID" value="XM_043074189.1"/>
</dbReference>
<reference evidence="3" key="3">
    <citation type="submission" date="2019-12" db="UniProtKB">
        <authorList>
            <consortium name="WormBaseParasite"/>
        </authorList>
    </citation>
    <scope>IDENTIFICATION</scope>
</reference>
<name>A0A4E9ET60_BRUMA</name>
<evidence type="ECO:0000313" key="1">
    <source>
        <dbReference type="EMBL" id="VIO87390.1"/>
    </source>
</evidence>